<dbReference type="Gene3D" id="1.20.272.10">
    <property type="match status" value="1"/>
</dbReference>
<dbReference type="SUPFAM" id="SSF52540">
    <property type="entry name" value="P-loop containing nucleoside triphosphate hydrolases"/>
    <property type="match status" value="1"/>
</dbReference>
<dbReference type="STRING" id="1520.LF65_00149"/>
<gene>
    <name evidence="11" type="ORF">DFH45_001855</name>
    <name evidence="10" type="ORF">IS491_04750</name>
    <name evidence="9" type="ORF">LF65_00149</name>
</gene>
<dbReference type="Proteomes" id="UP000631418">
    <property type="component" value="Unassembled WGS sequence"/>
</dbReference>
<keyword evidence="4 11" id="KW-0548">Nucleotidyltransferase</keyword>
<dbReference type="NCBIfam" id="NF004047">
    <property type="entry name" value="PRK05564.1"/>
    <property type="match status" value="1"/>
</dbReference>
<evidence type="ECO:0000313" key="11">
    <source>
        <dbReference type="EMBL" id="NRV08892.1"/>
    </source>
</evidence>
<dbReference type="InterPro" id="IPR015199">
    <property type="entry name" value="DNA_pol_III_delta_C"/>
</dbReference>
<organism evidence="9 12">
    <name type="scientific">Clostridium beijerinckii</name>
    <name type="common">Clostridium MP</name>
    <dbReference type="NCBI Taxonomy" id="1520"/>
    <lineage>
        <taxon>Bacteria</taxon>
        <taxon>Bacillati</taxon>
        <taxon>Bacillota</taxon>
        <taxon>Clostridia</taxon>
        <taxon>Eubacteriales</taxon>
        <taxon>Clostridiaceae</taxon>
        <taxon>Clostridium</taxon>
    </lineage>
</organism>
<evidence type="ECO:0000313" key="12">
    <source>
        <dbReference type="Proteomes" id="UP000031866"/>
    </source>
</evidence>
<dbReference type="EMBL" id="JADOEF010000001">
    <property type="protein sequence ID" value="MBF7808017.1"/>
    <property type="molecule type" value="Genomic_DNA"/>
</dbReference>
<evidence type="ECO:0000313" key="9">
    <source>
        <dbReference type="EMBL" id="AJG96829.1"/>
    </source>
</evidence>
<evidence type="ECO:0000256" key="5">
    <source>
        <dbReference type="ARBA" id="ARBA00022705"/>
    </source>
</evidence>
<dbReference type="GO" id="GO:0009360">
    <property type="term" value="C:DNA polymerase III complex"/>
    <property type="evidence" value="ECO:0007669"/>
    <property type="project" value="InterPro"/>
</dbReference>
<dbReference type="EMBL" id="JABSXK010000001">
    <property type="protein sequence ID" value="NRV08892.1"/>
    <property type="molecule type" value="Genomic_DNA"/>
</dbReference>
<keyword evidence="3 11" id="KW-0808">Transferase</keyword>
<dbReference type="AlphaFoldDB" id="A0A0B5Q3S6"/>
<reference evidence="12" key="1">
    <citation type="submission" date="2014-12" db="EMBL/GenBank/DDBJ databases">
        <title>Genome sequence of Clostridium beijerinckii strain 59B.</title>
        <authorList>
            <person name="Little G.T."/>
            <person name="Minton N.P."/>
        </authorList>
    </citation>
    <scope>NUCLEOTIDE SEQUENCE [LARGE SCALE GENOMIC DNA]</scope>
    <source>
        <strain evidence="12">59B</strain>
    </source>
</reference>
<protein>
    <recommendedName>
        <fullName evidence="2">DNA polymerase III subunit delta'</fullName>
        <ecNumber evidence="1">2.7.7.7</ecNumber>
    </recommendedName>
</protein>
<evidence type="ECO:0000313" key="10">
    <source>
        <dbReference type="EMBL" id="MBF7808017.1"/>
    </source>
</evidence>
<reference evidence="9" key="2">
    <citation type="submission" date="2016-02" db="EMBL/GenBank/DDBJ databases">
        <title>Genome sequence of Clostridium beijerinckii strain 59B.</title>
        <authorList>
            <person name="Little G.T."/>
            <person name="Minton N.P."/>
        </authorList>
    </citation>
    <scope>NUCLEOTIDE SEQUENCE</scope>
    <source>
        <strain evidence="9">NCIMB 14988</strain>
    </source>
</reference>
<dbReference type="Pfam" id="PF13177">
    <property type="entry name" value="DNA_pol3_delta2"/>
    <property type="match status" value="1"/>
</dbReference>
<keyword evidence="6" id="KW-0239">DNA-directed DNA polymerase</keyword>
<proteinExistence type="predicted"/>
<reference evidence="11" key="3">
    <citation type="submission" date="2020-05" db="EMBL/GenBank/DDBJ databases">
        <title>Genomic insights into acetone-butanol-ethanol (ABE) fermentation by sequencing solventogenic clostridia strains.</title>
        <authorList>
            <person name="Brown S."/>
        </authorList>
    </citation>
    <scope>NUCLEOTIDE SEQUENCE</scope>
    <source>
        <strain evidence="11">DJ126</strain>
    </source>
</reference>
<evidence type="ECO:0000256" key="1">
    <source>
        <dbReference type="ARBA" id="ARBA00012417"/>
    </source>
</evidence>
<dbReference type="GO" id="GO:0003887">
    <property type="term" value="F:DNA-directed DNA polymerase activity"/>
    <property type="evidence" value="ECO:0007669"/>
    <property type="project" value="UniProtKB-KW"/>
</dbReference>
<dbReference type="PANTHER" id="PTHR11669">
    <property type="entry name" value="REPLICATION FACTOR C / DNA POLYMERASE III GAMMA-TAU SUBUNIT"/>
    <property type="match status" value="1"/>
</dbReference>
<evidence type="ECO:0000256" key="7">
    <source>
        <dbReference type="ARBA" id="ARBA00049244"/>
    </source>
</evidence>
<dbReference type="InterPro" id="IPR027417">
    <property type="entry name" value="P-loop_NTPase"/>
</dbReference>
<dbReference type="GO" id="GO:0003677">
    <property type="term" value="F:DNA binding"/>
    <property type="evidence" value="ECO:0007669"/>
    <property type="project" value="InterPro"/>
</dbReference>
<dbReference type="EMBL" id="CP010086">
    <property type="protein sequence ID" value="AJG96829.1"/>
    <property type="molecule type" value="Genomic_DNA"/>
</dbReference>
<dbReference type="KEGG" id="cbei:LF65_00149"/>
<feature type="domain" description="DNA polymerase III delta subunit C-terminal" evidence="8">
    <location>
        <begin position="207"/>
        <end position="305"/>
    </location>
</feature>
<name>A0A0B5Q3S6_CLOBE</name>
<dbReference type="Proteomes" id="UP000821656">
    <property type="component" value="Unassembled WGS sequence"/>
</dbReference>
<evidence type="ECO:0000256" key="2">
    <source>
        <dbReference type="ARBA" id="ARBA00014363"/>
    </source>
</evidence>
<dbReference type="Pfam" id="PF09115">
    <property type="entry name" value="DNApol3-delta_C"/>
    <property type="match status" value="1"/>
</dbReference>
<keyword evidence="5" id="KW-0235">DNA replication</keyword>
<dbReference type="Proteomes" id="UP000031866">
    <property type="component" value="Chromosome"/>
</dbReference>
<dbReference type="Gene3D" id="3.40.50.300">
    <property type="entry name" value="P-loop containing nucleotide triphosphate hydrolases"/>
    <property type="match status" value="1"/>
</dbReference>
<dbReference type="PANTHER" id="PTHR11669:SF8">
    <property type="entry name" value="DNA POLYMERASE III SUBUNIT DELTA"/>
    <property type="match status" value="1"/>
</dbReference>
<evidence type="ECO:0000256" key="3">
    <source>
        <dbReference type="ARBA" id="ARBA00022679"/>
    </source>
</evidence>
<reference evidence="10" key="4">
    <citation type="submission" date="2020-11" db="EMBL/GenBank/DDBJ databases">
        <authorList>
            <person name="Thieme N."/>
            <person name="Liebl W."/>
            <person name="Zverlov V."/>
        </authorList>
    </citation>
    <scope>NUCLEOTIDE SEQUENCE</scope>
    <source>
        <strain evidence="10">NT08</strain>
    </source>
</reference>
<evidence type="ECO:0000259" key="8">
    <source>
        <dbReference type="Pfam" id="PF09115"/>
    </source>
</evidence>
<dbReference type="OMA" id="FHAYIFE"/>
<comment type="catalytic activity">
    <reaction evidence="7">
        <text>DNA(n) + a 2'-deoxyribonucleoside 5'-triphosphate = DNA(n+1) + diphosphate</text>
        <dbReference type="Rhea" id="RHEA:22508"/>
        <dbReference type="Rhea" id="RHEA-COMP:17339"/>
        <dbReference type="Rhea" id="RHEA-COMP:17340"/>
        <dbReference type="ChEBI" id="CHEBI:33019"/>
        <dbReference type="ChEBI" id="CHEBI:61560"/>
        <dbReference type="ChEBI" id="CHEBI:173112"/>
        <dbReference type="EC" id="2.7.7.7"/>
    </reaction>
</comment>
<dbReference type="OrthoDB" id="9810148at2"/>
<evidence type="ECO:0000256" key="4">
    <source>
        <dbReference type="ARBA" id="ARBA00022695"/>
    </source>
</evidence>
<dbReference type="InterPro" id="IPR050238">
    <property type="entry name" value="DNA_Rep/Repair_Clamp_Loader"/>
</dbReference>
<evidence type="ECO:0000256" key="6">
    <source>
        <dbReference type="ARBA" id="ARBA00022932"/>
    </source>
</evidence>
<dbReference type="RefSeq" id="WP_011967479.1">
    <property type="nucleotide sequence ID" value="NZ_CP010086.2"/>
</dbReference>
<accession>A0A0B5Q3S6</accession>
<dbReference type="GO" id="GO:0006261">
    <property type="term" value="P:DNA-templated DNA replication"/>
    <property type="evidence" value="ECO:0007669"/>
    <property type="project" value="TreeGrafter"/>
</dbReference>
<sequence>MRKIIGHKNIIDNINNRRQKDSFSHANLIIGNDGIGKSIVAKYLSNQIIKERNGVESVDIVRYSPNSNSFGVDDVRNIISEVNKKPYEGDKKVLILYKCDKLTVQAQNALLKTIEEPPRGVHLILLSDSLEVILDTIKSRCQIYRLTPLNKEEILSYLEEKYNNLSEDDKKAALAYSAGIPGNVDRFFSDDKLRNLRDICIELFEDIVSRQKGIILKYEELLKSAKEDKLELLNILLSYIRDILLLKELNDSELVVNFDKIYKIKNISRGISYKKLNSMLEYIKEARINFNSNTNYSMVISVLLMGFAEV</sequence>
<dbReference type="EC" id="2.7.7.7" evidence="1"/>